<dbReference type="Gene3D" id="3.90.1150.10">
    <property type="entry name" value="Aspartate Aminotransferase, domain 1"/>
    <property type="match status" value="1"/>
</dbReference>
<dbReference type="Pfam" id="PF00266">
    <property type="entry name" value="Aminotran_5"/>
    <property type="match status" value="1"/>
</dbReference>
<comment type="catalytic activity">
    <reaction evidence="9">
        <text>(sulfur carrier)-H + L-cysteine = (sulfur carrier)-SH + L-alanine</text>
        <dbReference type="Rhea" id="RHEA:43892"/>
        <dbReference type="Rhea" id="RHEA-COMP:14737"/>
        <dbReference type="Rhea" id="RHEA-COMP:14739"/>
        <dbReference type="ChEBI" id="CHEBI:29917"/>
        <dbReference type="ChEBI" id="CHEBI:35235"/>
        <dbReference type="ChEBI" id="CHEBI:57972"/>
        <dbReference type="ChEBI" id="CHEBI:64428"/>
        <dbReference type="EC" id="2.8.1.7"/>
    </reaction>
</comment>
<dbReference type="InterPro" id="IPR020578">
    <property type="entry name" value="Aminotrans_V_PyrdxlP_BS"/>
</dbReference>
<dbReference type="InterPro" id="IPR016454">
    <property type="entry name" value="Cysteine_dSase"/>
</dbReference>
<dbReference type="PANTHER" id="PTHR11601:SF34">
    <property type="entry name" value="CYSTEINE DESULFURASE"/>
    <property type="match status" value="1"/>
</dbReference>
<keyword evidence="5" id="KW-0479">Metal-binding</keyword>
<keyword evidence="13" id="KW-1185">Reference proteome</keyword>
<dbReference type="InterPro" id="IPR015421">
    <property type="entry name" value="PyrdxlP-dep_Trfase_major"/>
</dbReference>
<gene>
    <name evidence="12" type="primary">nifS</name>
    <name evidence="12" type="ORF">Poly30_19300</name>
</gene>
<evidence type="ECO:0000313" key="13">
    <source>
        <dbReference type="Proteomes" id="UP000320390"/>
    </source>
</evidence>
<dbReference type="PROSITE" id="PS00595">
    <property type="entry name" value="AA_TRANSFER_CLASS_5"/>
    <property type="match status" value="1"/>
</dbReference>
<keyword evidence="4 12" id="KW-0808">Transferase</keyword>
<dbReference type="GO" id="GO:0051536">
    <property type="term" value="F:iron-sulfur cluster binding"/>
    <property type="evidence" value="ECO:0007669"/>
    <property type="project" value="UniProtKB-KW"/>
</dbReference>
<organism evidence="12 13">
    <name type="scientific">Saltatorellus ferox</name>
    <dbReference type="NCBI Taxonomy" id="2528018"/>
    <lineage>
        <taxon>Bacteria</taxon>
        <taxon>Pseudomonadati</taxon>
        <taxon>Planctomycetota</taxon>
        <taxon>Planctomycetia</taxon>
        <taxon>Planctomycetia incertae sedis</taxon>
        <taxon>Saltatorellus</taxon>
    </lineage>
</organism>
<evidence type="ECO:0000256" key="9">
    <source>
        <dbReference type="ARBA" id="ARBA00050776"/>
    </source>
</evidence>
<dbReference type="SUPFAM" id="SSF53383">
    <property type="entry name" value="PLP-dependent transferases"/>
    <property type="match status" value="1"/>
</dbReference>
<evidence type="ECO:0000256" key="1">
    <source>
        <dbReference type="ARBA" id="ARBA00001933"/>
    </source>
</evidence>
<dbReference type="InterPro" id="IPR015422">
    <property type="entry name" value="PyrdxlP-dep_Trfase_small"/>
</dbReference>
<keyword evidence="8" id="KW-0411">Iron-sulfur</keyword>
<evidence type="ECO:0000256" key="5">
    <source>
        <dbReference type="ARBA" id="ARBA00022723"/>
    </source>
</evidence>
<dbReference type="Proteomes" id="UP000320390">
    <property type="component" value="Chromosome"/>
</dbReference>
<evidence type="ECO:0000256" key="3">
    <source>
        <dbReference type="ARBA" id="ARBA00012239"/>
    </source>
</evidence>
<dbReference type="InterPro" id="IPR000192">
    <property type="entry name" value="Aminotrans_V_dom"/>
</dbReference>
<comment type="similarity">
    <text evidence="2">Belongs to the class-V pyridoxal-phosphate-dependent aminotransferase family. NifS/IscS subfamily.</text>
</comment>
<evidence type="ECO:0000313" key="12">
    <source>
        <dbReference type="EMBL" id="QDV06421.1"/>
    </source>
</evidence>
<comment type="cofactor">
    <cofactor evidence="1 10">
        <name>pyridoxal 5'-phosphate</name>
        <dbReference type="ChEBI" id="CHEBI:597326"/>
    </cofactor>
</comment>
<protein>
    <recommendedName>
        <fullName evidence="3">cysteine desulfurase</fullName>
        <ecNumber evidence="3">2.8.1.7</ecNumber>
    </recommendedName>
</protein>
<evidence type="ECO:0000256" key="8">
    <source>
        <dbReference type="ARBA" id="ARBA00023014"/>
    </source>
</evidence>
<evidence type="ECO:0000256" key="10">
    <source>
        <dbReference type="RuleBase" id="RU004504"/>
    </source>
</evidence>
<dbReference type="RefSeq" id="WP_419191171.1">
    <property type="nucleotide sequence ID" value="NZ_CP036434.1"/>
</dbReference>
<sequence length="398" mass="40403">MKILHFDCNATTAASEPVIAAMLPWLGRPGANPSATHPSGRAAGRAVREARAQVAAMIGAAEPTSVVFTSSGSESTAMAFGSARAAALESNSGEPRPMAISTAEHSATRKCAARAAAGTEVITVPVNRDGELDREAALAAIARRPALLSLILLNNETGVISDLEGLGAAARNHGVLFHVDAVQAPGKTPIDVAALDCDYLSLSAHKFHGPRGIGALYVRPGAPITPLFLGGPQEEERRAGTENVPGIVGMGVAAEAARERALSTPSQAEIAARRDRLEAAILEGCPGSFVHGGGARRRASNTSSIGFDLAGTGLDATALLGMLHDGGLEVSAGSACNSSKMAPSPVLRAMGCDDQTASSALRFSIAAAGMPDAATDEEVSDCIARVLEAHGALAALKG</sequence>
<dbReference type="EMBL" id="CP036434">
    <property type="protein sequence ID" value="QDV06421.1"/>
    <property type="molecule type" value="Genomic_DNA"/>
</dbReference>
<keyword evidence="7" id="KW-0408">Iron</keyword>
<feature type="domain" description="Aminotransferase class V" evidence="11">
    <location>
        <begin position="6"/>
        <end position="367"/>
    </location>
</feature>
<evidence type="ECO:0000259" key="11">
    <source>
        <dbReference type="Pfam" id="PF00266"/>
    </source>
</evidence>
<evidence type="ECO:0000256" key="7">
    <source>
        <dbReference type="ARBA" id="ARBA00023004"/>
    </source>
</evidence>
<evidence type="ECO:0000256" key="2">
    <source>
        <dbReference type="ARBA" id="ARBA00006490"/>
    </source>
</evidence>
<name>A0A518EQQ9_9BACT</name>
<accession>A0A518EQQ9</accession>
<dbReference type="InterPro" id="IPR015424">
    <property type="entry name" value="PyrdxlP-dep_Trfase"/>
</dbReference>
<keyword evidence="6" id="KW-0663">Pyridoxal phosphate</keyword>
<dbReference type="AlphaFoldDB" id="A0A518EQQ9"/>
<evidence type="ECO:0000256" key="4">
    <source>
        <dbReference type="ARBA" id="ARBA00022679"/>
    </source>
</evidence>
<evidence type="ECO:0000256" key="6">
    <source>
        <dbReference type="ARBA" id="ARBA00022898"/>
    </source>
</evidence>
<dbReference type="PIRSF" id="PIRSF005572">
    <property type="entry name" value="NifS"/>
    <property type="match status" value="1"/>
</dbReference>
<dbReference type="EC" id="2.8.1.7" evidence="3"/>
<dbReference type="GO" id="GO:0031071">
    <property type="term" value="F:cysteine desulfurase activity"/>
    <property type="evidence" value="ECO:0007669"/>
    <property type="project" value="UniProtKB-EC"/>
</dbReference>
<dbReference type="GO" id="GO:0046872">
    <property type="term" value="F:metal ion binding"/>
    <property type="evidence" value="ECO:0007669"/>
    <property type="project" value="UniProtKB-KW"/>
</dbReference>
<dbReference type="PANTHER" id="PTHR11601">
    <property type="entry name" value="CYSTEINE DESULFURYLASE FAMILY MEMBER"/>
    <property type="match status" value="1"/>
</dbReference>
<dbReference type="Gene3D" id="1.10.260.50">
    <property type="match status" value="1"/>
</dbReference>
<proteinExistence type="inferred from homology"/>
<dbReference type="Gene3D" id="3.40.640.10">
    <property type="entry name" value="Type I PLP-dependent aspartate aminotransferase-like (Major domain)"/>
    <property type="match status" value="1"/>
</dbReference>
<reference evidence="12 13" key="1">
    <citation type="submission" date="2019-02" db="EMBL/GenBank/DDBJ databases">
        <title>Deep-cultivation of Planctomycetes and their phenomic and genomic characterization uncovers novel biology.</title>
        <authorList>
            <person name="Wiegand S."/>
            <person name="Jogler M."/>
            <person name="Boedeker C."/>
            <person name="Pinto D."/>
            <person name="Vollmers J."/>
            <person name="Rivas-Marin E."/>
            <person name="Kohn T."/>
            <person name="Peeters S.H."/>
            <person name="Heuer A."/>
            <person name="Rast P."/>
            <person name="Oberbeckmann S."/>
            <person name="Bunk B."/>
            <person name="Jeske O."/>
            <person name="Meyerdierks A."/>
            <person name="Storesund J.E."/>
            <person name="Kallscheuer N."/>
            <person name="Luecker S."/>
            <person name="Lage O.M."/>
            <person name="Pohl T."/>
            <person name="Merkel B.J."/>
            <person name="Hornburger P."/>
            <person name="Mueller R.-W."/>
            <person name="Bruemmer F."/>
            <person name="Labrenz M."/>
            <person name="Spormann A.M."/>
            <person name="Op den Camp H."/>
            <person name="Overmann J."/>
            <person name="Amann R."/>
            <person name="Jetten M.S.M."/>
            <person name="Mascher T."/>
            <person name="Medema M.H."/>
            <person name="Devos D.P."/>
            <person name="Kaster A.-K."/>
            <person name="Ovreas L."/>
            <person name="Rohde M."/>
            <person name="Galperin M.Y."/>
            <person name="Jogler C."/>
        </authorList>
    </citation>
    <scope>NUCLEOTIDE SEQUENCE [LARGE SCALE GENOMIC DNA]</scope>
    <source>
        <strain evidence="12 13">Poly30</strain>
    </source>
</reference>